<dbReference type="InterPro" id="IPR050491">
    <property type="entry name" value="AmpC-like"/>
</dbReference>
<dbReference type="PANTHER" id="PTHR46825">
    <property type="entry name" value="D-ALANYL-D-ALANINE-CARBOXYPEPTIDASE/ENDOPEPTIDASE AMPH"/>
    <property type="match status" value="1"/>
</dbReference>
<keyword evidence="6" id="KW-1185">Reference proteome</keyword>
<proteinExistence type="predicted"/>
<keyword evidence="2" id="KW-0472">Membrane</keyword>
<evidence type="ECO:0000256" key="3">
    <source>
        <dbReference type="SAM" id="SignalP"/>
    </source>
</evidence>
<dbReference type="OrthoDB" id="9799367at2"/>
<accession>A0A5C8KLY6</accession>
<dbReference type="Pfam" id="PF00144">
    <property type="entry name" value="Beta-lactamase"/>
    <property type="match status" value="1"/>
</dbReference>
<feature type="chain" id="PRO_5022824700" evidence="3">
    <location>
        <begin position="28"/>
        <end position="378"/>
    </location>
</feature>
<evidence type="ECO:0000256" key="2">
    <source>
        <dbReference type="ARBA" id="ARBA00023136"/>
    </source>
</evidence>
<comment type="subcellular location">
    <subcellularLocation>
        <location evidence="1">Membrane</location>
    </subcellularLocation>
</comment>
<organism evidence="5 6">
    <name type="scientific">Alkalisalibacterium limincola</name>
    <dbReference type="NCBI Taxonomy" id="2699169"/>
    <lineage>
        <taxon>Bacteria</taxon>
        <taxon>Pseudomonadati</taxon>
        <taxon>Pseudomonadota</taxon>
        <taxon>Gammaproteobacteria</taxon>
        <taxon>Lysobacterales</taxon>
        <taxon>Lysobacteraceae</taxon>
        <taxon>Alkalisalibacterium</taxon>
    </lineage>
</organism>
<protein>
    <submittedName>
        <fullName evidence="5">Beta-lactamase family protein</fullName>
    </submittedName>
</protein>
<feature type="signal peptide" evidence="3">
    <location>
        <begin position="1"/>
        <end position="27"/>
    </location>
</feature>
<reference evidence="5 6" key="1">
    <citation type="submission" date="2019-08" db="EMBL/GenBank/DDBJ databases">
        <authorList>
            <person name="Karlyshev A.V."/>
        </authorList>
    </citation>
    <scope>NUCLEOTIDE SEQUENCE [LARGE SCALE GENOMIC DNA]</scope>
    <source>
        <strain evidence="5 6">Alg18-2.2</strain>
    </source>
</reference>
<dbReference type="InterPro" id="IPR012338">
    <property type="entry name" value="Beta-lactam/transpept-like"/>
</dbReference>
<evidence type="ECO:0000313" key="6">
    <source>
        <dbReference type="Proteomes" id="UP000321248"/>
    </source>
</evidence>
<feature type="domain" description="Beta-lactamase-related" evidence="4">
    <location>
        <begin position="57"/>
        <end position="369"/>
    </location>
</feature>
<keyword evidence="3" id="KW-0732">Signal</keyword>
<dbReference type="RefSeq" id="WP_147892279.1">
    <property type="nucleotide sequence ID" value="NZ_VRTS01000009.1"/>
</dbReference>
<evidence type="ECO:0000259" key="4">
    <source>
        <dbReference type="Pfam" id="PF00144"/>
    </source>
</evidence>
<gene>
    <name evidence="5" type="ORF">FU658_11870</name>
</gene>
<sequence length="378" mass="40629">MARVTSTTRSAASAIAIALLASSCAHLADPFPPSHATQSPLELERVLEARLDSLVSRGFSGAVLVAVGEETVLRKGYGLADRERRIPMTPTSVVPIASVAKQFTAAAILRLEQDGELSVSDPIARFFPDLPDSHAGITIQQLLTHTAGIPTTVVPCSRREAGHVDRDEFVSRAMRADLLFAPGEGHGYSNAGYELLGAVIEIASGMDFETYLKDVLFHPSGMYATGYSTRTWPDGEPMTVGYREDGTRWGTFHELFWGAHGPLWCNRASGALLSTIDDLHGWHAALTGGVVLSPLQVAKLSTPFVPADGQIASAYGYGWEISTTRRGTRMVGHDGSLNRIFEADFRMYVDEDVLIIVVGNSGQLGANDAARELASVVF</sequence>
<dbReference type="EMBL" id="VRTS01000009">
    <property type="protein sequence ID" value="TXK60486.1"/>
    <property type="molecule type" value="Genomic_DNA"/>
</dbReference>
<dbReference type="Proteomes" id="UP000321248">
    <property type="component" value="Unassembled WGS sequence"/>
</dbReference>
<evidence type="ECO:0000313" key="5">
    <source>
        <dbReference type="EMBL" id="TXK60486.1"/>
    </source>
</evidence>
<dbReference type="InterPro" id="IPR001466">
    <property type="entry name" value="Beta-lactam-related"/>
</dbReference>
<dbReference type="SUPFAM" id="SSF56601">
    <property type="entry name" value="beta-lactamase/transpeptidase-like"/>
    <property type="match status" value="1"/>
</dbReference>
<comment type="caution">
    <text evidence="5">The sequence shown here is derived from an EMBL/GenBank/DDBJ whole genome shotgun (WGS) entry which is preliminary data.</text>
</comment>
<dbReference type="GO" id="GO:0016020">
    <property type="term" value="C:membrane"/>
    <property type="evidence" value="ECO:0007669"/>
    <property type="project" value="UniProtKB-SubCell"/>
</dbReference>
<dbReference type="PROSITE" id="PS51257">
    <property type="entry name" value="PROKAR_LIPOPROTEIN"/>
    <property type="match status" value="1"/>
</dbReference>
<dbReference type="AlphaFoldDB" id="A0A5C8KLY6"/>
<evidence type="ECO:0000256" key="1">
    <source>
        <dbReference type="ARBA" id="ARBA00004370"/>
    </source>
</evidence>
<dbReference type="PANTHER" id="PTHR46825:SF11">
    <property type="entry name" value="PENICILLIN-BINDING PROTEIN 4"/>
    <property type="match status" value="1"/>
</dbReference>
<name>A0A5C8KLY6_9GAMM</name>
<dbReference type="Gene3D" id="3.40.710.10">
    <property type="entry name" value="DD-peptidase/beta-lactamase superfamily"/>
    <property type="match status" value="1"/>
</dbReference>